<name>A0AAV4VU49_CAEEX</name>
<reference evidence="1 2" key="1">
    <citation type="submission" date="2021-06" db="EMBL/GenBank/DDBJ databases">
        <title>Caerostris extrusa draft genome.</title>
        <authorList>
            <person name="Kono N."/>
            <person name="Arakawa K."/>
        </authorList>
    </citation>
    <scope>NUCLEOTIDE SEQUENCE [LARGE SCALE GENOMIC DNA]</scope>
</reference>
<dbReference type="AlphaFoldDB" id="A0AAV4VU49"/>
<proteinExistence type="predicted"/>
<sequence>MGYLVCRENSPAMRKVGQISLIIESVANLGGWLDILAGFGIRKCCIKASCRYRPTHPEIIIKEKKSSSLPVFQPSLIGLISMASLTYLSWLFPGSTSVVYRKSDQPPGRVCREEWCNKEFVQRPQGRGKGWMTLLLFSNWSIPWSGTEDLSVGDDVFW</sequence>
<dbReference type="EMBL" id="BPLR01015038">
    <property type="protein sequence ID" value="GIY73144.1"/>
    <property type="molecule type" value="Genomic_DNA"/>
</dbReference>
<organism evidence="1 2">
    <name type="scientific">Caerostris extrusa</name>
    <name type="common">Bark spider</name>
    <name type="synonym">Caerostris bankana</name>
    <dbReference type="NCBI Taxonomy" id="172846"/>
    <lineage>
        <taxon>Eukaryota</taxon>
        <taxon>Metazoa</taxon>
        <taxon>Ecdysozoa</taxon>
        <taxon>Arthropoda</taxon>
        <taxon>Chelicerata</taxon>
        <taxon>Arachnida</taxon>
        <taxon>Araneae</taxon>
        <taxon>Araneomorphae</taxon>
        <taxon>Entelegynae</taxon>
        <taxon>Araneoidea</taxon>
        <taxon>Araneidae</taxon>
        <taxon>Caerostris</taxon>
    </lineage>
</organism>
<keyword evidence="2" id="KW-1185">Reference proteome</keyword>
<dbReference type="Proteomes" id="UP001054945">
    <property type="component" value="Unassembled WGS sequence"/>
</dbReference>
<comment type="caution">
    <text evidence="1">The sequence shown here is derived from an EMBL/GenBank/DDBJ whole genome shotgun (WGS) entry which is preliminary data.</text>
</comment>
<evidence type="ECO:0000313" key="2">
    <source>
        <dbReference type="Proteomes" id="UP001054945"/>
    </source>
</evidence>
<protein>
    <submittedName>
        <fullName evidence="1">Uncharacterized protein</fullName>
    </submittedName>
</protein>
<accession>A0AAV4VU49</accession>
<evidence type="ECO:0000313" key="1">
    <source>
        <dbReference type="EMBL" id="GIY73144.1"/>
    </source>
</evidence>
<gene>
    <name evidence="1" type="ORF">CEXT_187271</name>
</gene>